<dbReference type="Proteomes" id="UP001596112">
    <property type="component" value="Unassembled WGS sequence"/>
</dbReference>
<evidence type="ECO:0000256" key="1">
    <source>
        <dbReference type="ARBA" id="ARBA00022801"/>
    </source>
</evidence>
<evidence type="ECO:0000313" key="3">
    <source>
        <dbReference type="EMBL" id="MFC5812881.1"/>
    </source>
</evidence>
<accession>A0ABW1BI67</accession>
<comment type="caution">
    <text evidence="3">The sequence shown here is derived from an EMBL/GenBank/DDBJ whole genome shotgun (WGS) entry which is preliminary data.</text>
</comment>
<organism evidence="3 4">
    <name type="scientific">Streptomyces heilongjiangensis</name>
    <dbReference type="NCBI Taxonomy" id="945052"/>
    <lineage>
        <taxon>Bacteria</taxon>
        <taxon>Bacillati</taxon>
        <taxon>Actinomycetota</taxon>
        <taxon>Actinomycetes</taxon>
        <taxon>Kitasatosporales</taxon>
        <taxon>Streptomycetaceae</taxon>
        <taxon>Streptomyces</taxon>
    </lineage>
</organism>
<dbReference type="GO" id="GO:0016787">
    <property type="term" value="F:hydrolase activity"/>
    <property type="evidence" value="ECO:0007669"/>
    <property type="project" value="UniProtKB-KW"/>
</dbReference>
<name>A0ABW1BI67_9ACTN</name>
<gene>
    <name evidence="3" type="ORF">ACFQGO_36155</name>
</gene>
<dbReference type="InterPro" id="IPR036881">
    <property type="entry name" value="Glyco_hydro_3_C_sf"/>
</dbReference>
<keyword evidence="1 3" id="KW-0378">Hydrolase</keyword>
<sequence length="183" mass="19015">MGASGFTALGAAAQRRSLTILTNHSLLPLTDRPDLSVDGVGAQTASLYGDVVADPAHADVAVLRLRAPHGEQPGQTEPFLPPARGEKRLREILALLDGVPTVVCVNLERPAVLPEIAARAAALVADHGASDTALLDVAFGRARAEGRLPFELRYPTVPVEASPPDVPNGAGTTLFPCGHGLEI</sequence>
<dbReference type="RefSeq" id="WP_272167807.1">
    <property type="nucleotide sequence ID" value="NZ_JAQOSL010000001.1"/>
</dbReference>
<feature type="domain" description="Glycoside hydrolase family 3 C-terminal" evidence="2">
    <location>
        <begin position="49"/>
        <end position="182"/>
    </location>
</feature>
<evidence type="ECO:0000259" key="2">
    <source>
        <dbReference type="Pfam" id="PF01915"/>
    </source>
</evidence>
<proteinExistence type="predicted"/>
<dbReference type="EMBL" id="JBHSNZ010000045">
    <property type="protein sequence ID" value="MFC5812881.1"/>
    <property type="molecule type" value="Genomic_DNA"/>
</dbReference>
<keyword evidence="4" id="KW-1185">Reference proteome</keyword>
<protein>
    <submittedName>
        <fullName evidence="3">Glycoside hydrolase family 3 C-terminal domain-containing protein</fullName>
    </submittedName>
</protein>
<evidence type="ECO:0000313" key="4">
    <source>
        <dbReference type="Proteomes" id="UP001596112"/>
    </source>
</evidence>
<dbReference type="SUPFAM" id="SSF52279">
    <property type="entry name" value="Beta-D-glucan exohydrolase, C-terminal domain"/>
    <property type="match status" value="1"/>
</dbReference>
<dbReference type="Pfam" id="PF01915">
    <property type="entry name" value="Glyco_hydro_3_C"/>
    <property type="match status" value="1"/>
</dbReference>
<dbReference type="Gene3D" id="3.40.50.1700">
    <property type="entry name" value="Glycoside hydrolase family 3 C-terminal domain"/>
    <property type="match status" value="1"/>
</dbReference>
<reference evidence="4" key="1">
    <citation type="journal article" date="2019" name="Int. J. Syst. Evol. Microbiol.">
        <title>The Global Catalogue of Microorganisms (GCM) 10K type strain sequencing project: providing services to taxonomists for standard genome sequencing and annotation.</title>
        <authorList>
            <consortium name="The Broad Institute Genomics Platform"/>
            <consortium name="The Broad Institute Genome Sequencing Center for Infectious Disease"/>
            <person name="Wu L."/>
            <person name="Ma J."/>
        </authorList>
    </citation>
    <scope>NUCLEOTIDE SEQUENCE [LARGE SCALE GENOMIC DNA]</scope>
    <source>
        <strain evidence="4">JCM 9918</strain>
    </source>
</reference>
<dbReference type="InterPro" id="IPR002772">
    <property type="entry name" value="Glyco_hydro_3_C"/>
</dbReference>